<feature type="region of interest" description="Disordered" evidence="1">
    <location>
        <begin position="812"/>
        <end position="836"/>
    </location>
</feature>
<feature type="region of interest" description="Disordered" evidence="1">
    <location>
        <begin position="1009"/>
        <end position="1051"/>
    </location>
</feature>
<dbReference type="EMBL" id="KK107034">
    <property type="protein sequence ID" value="EZA62036.1"/>
    <property type="molecule type" value="Genomic_DNA"/>
</dbReference>
<reference evidence="5" key="2">
    <citation type="journal article" date="2018" name="Genome Res.">
        <title>The genomic architecture and molecular evolution of ant odorant receptors.</title>
        <authorList>
            <person name="McKenzie S.K."/>
            <person name="Kronauer D.J.C."/>
        </authorList>
    </citation>
    <scope>NUCLEOTIDE SEQUENCE [LARGE SCALE GENOMIC DNA]</scope>
    <source>
        <strain evidence="5">Clonal line C1</strain>
    </source>
</reference>
<dbReference type="STRING" id="2015173.A0A026X210"/>
<evidence type="ECO:0000313" key="6">
    <source>
        <dbReference type="Proteomes" id="UP000053097"/>
    </source>
</evidence>
<feature type="transmembrane region" description="Helical" evidence="2">
    <location>
        <begin position="942"/>
        <end position="963"/>
    </location>
</feature>
<dbReference type="Proteomes" id="UP000279307">
    <property type="component" value="Chromosome 8"/>
</dbReference>
<feature type="region of interest" description="Disordered" evidence="1">
    <location>
        <begin position="361"/>
        <end position="406"/>
    </location>
</feature>
<dbReference type="OrthoDB" id="6364622at2759"/>
<feature type="region of interest" description="Disordered" evidence="1">
    <location>
        <begin position="31"/>
        <end position="87"/>
    </location>
</feature>
<feature type="region of interest" description="Disordered" evidence="1">
    <location>
        <begin position="104"/>
        <end position="287"/>
    </location>
</feature>
<evidence type="ECO:0000313" key="5">
    <source>
        <dbReference type="EMBL" id="RLU19317.1"/>
    </source>
</evidence>
<keyword evidence="3" id="KW-0732">Signal</keyword>
<feature type="compositionally biased region" description="Low complexity" evidence="1">
    <location>
        <begin position="367"/>
        <end position="385"/>
    </location>
</feature>
<keyword evidence="2" id="KW-1133">Transmembrane helix</keyword>
<dbReference type="OMA" id="EPKWRDG"/>
<evidence type="ECO:0000256" key="1">
    <source>
        <dbReference type="SAM" id="MobiDB-lite"/>
    </source>
</evidence>
<keyword evidence="2" id="KW-0812">Transmembrane</keyword>
<keyword evidence="2" id="KW-0472">Membrane</keyword>
<feature type="region of interest" description="Disordered" evidence="1">
    <location>
        <begin position="738"/>
        <end position="773"/>
    </location>
</feature>
<feature type="chain" id="PRO_5036288952" evidence="3">
    <location>
        <begin position="20"/>
        <end position="1051"/>
    </location>
</feature>
<feature type="compositionally biased region" description="Basic and acidic residues" evidence="1">
    <location>
        <begin position="31"/>
        <end position="67"/>
    </location>
</feature>
<feature type="compositionally biased region" description="Basic and acidic residues" evidence="1">
    <location>
        <begin position="602"/>
        <end position="613"/>
    </location>
</feature>
<dbReference type="Proteomes" id="UP000053097">
    <property type="component" value="Unassembled WGS sequence"/>
</dbReference>
<evidence type="ECO:0000256" key="3">
    <source>
        <dbReference type="SAM" id="SignalP"/>
    </source>
</evidence>
<sequence length="1051" mass="118313">MRKAVPVLVLIAFACDFSARDVLVDGNPARKPEAAVRSDDYEHQTDSRGQFDDAEAPRRSIEDRGRSNEPIGKWRSNGEALEPKWRDGDSVPLLPFSHYRSYSRDDEADDAEHEDYPATSRRPSKYRYSIDQPNRSRGSPGRRAPAYDYDYDYDVTSRDRDFDDRDHDYPRRRPRPHGSTIYEETLENAASSDGKRGRNIVDASPSDQQATSRYHEAFQARPNEYAQEFNDEEYLKPRPRKRRPPQNYEFALANAASTEGDEALRDPSESSSQLTSGNPPVTTQPSDNNALELKMLLKMQQEEGSSLSEILQRRNLTLSDLLEGKADVINALKARITDSESEEYIEEMSRVMSNSLMKIASTTTPPTESAQTSMSTTTSVATSSALDNSVSETTPASNELKSHDTISSNNASRIVKKELEDVEGATQPVHDSSWLKATTSAIVSTLITTTSTSSPVAVNSMEYFLNDDGNAESTSDQRSAARLENLDEDEIMEFSDFMDFKKGKSQAAPVLLSLSSGKVTSQQTSPRDIVSTLSIEHILHPTERIKLMKHSQDNRDTAEDGEEAIQGEARSALLDETSMEDYNAFIEAEYQNDAPIDIPEEDRRQSEEIKYDPSKTGTLVSSTEKQRIANPADDRRGSYDKNHSTEYHQVNQSMERIRMLENHRGTNGRRYEEVVSEIEPEARAEIFELFASGSAGKRLERLLKSRNMSVEELIALRQRGSSKVHLTEVSRLQVADPKNLQASKTSDVNNKKIVSATSNSNNENDSEEENKKNQFRQDIISYLHDPLFDRDLENTSLSRLLDLVERDRNTSREITFQKEDQKGTSSTDEHGELESPRHAIEIVDLLTTFGSLPFAEDVRRQFGIEFGNEAKAEPPIDNNNANVRLIGDEENIVRSDNTSDEFHAGYVEEIVRKEPNVVRTIHSETRNDAEENKTLSRVKPSIIASGVILGVTIVVFLAIFAVCRIRQKQRYTYRNTFSRTVFQSSIAAARKLSNSSSLSAVMVNVAATSTTRRPERTEMQETVEEFDSKSDMDNDSLDANDSWETIPDYAK</sequence>
<protein>
    <submittedName>
        <fullName evidence="4">Uncharacterized protein</fullName>
    </submittedName>
</protein>
<dbReference type="EMBL" id="QOIP01000008">
    <property type="protein sequence ID" value="RLU19317.1"/>
    <property type="molecule type" value="Genomic_DNA"/>
</dbReference>
<feature type="compositionally biased region" description="Polar residues" evidence="1">
    <location>
        <begin position="269"/>
        <end position="287"/>
    </location>
</feature>
<feature type="compositionally biased region" description="Basic and acidic residues" evidence="1">
    <location>
        <begin position="624"/>
        <end position="642"/>
    </location>
</feature>
<name>A0A026X210_OOCBI</name>
<accession>A0A026X210</accession>
<reference evidence="5" key="3">
    <citation type="submission" date="2018-07" db="EMBL/GenBank/DDBJ databases">
        <authorList>
            <person name="Mckenzie S.K."/>
            <person name="Kronauer D.J.C."/>
        </authorList>
    </citation>
    <scope>NUCLEOTIDE SEQUENCE</scope>
    <source>
        <strain evidence="5">Clonal line C1</strain>
    </source>
</reference>
<dbReference type="AlphaFoldDB" id="A0A026X210"/>
<gene>
    <name evidence="5" type="ORF">DMN91_007874</name>
    <name evidence="4" type="ORF">X777_06722</name>
</gene>
<feature type="compositionally biased region" description="Basic and acidic residues" evidence="1">
    <location>
        <begin position="155"/>
        <end position="171"/>
    </location>
</feature>
<reference evidence="4 6" key="1">
    <citation type="journal article" date="2014" name="Curr. Biol.">
        <title>The genome of the clonal raider ant Cerapachys biroi.</title>
        <authorList>
            <person name="Oxley P.R."/>
            <person name="Ji L."/>
            <person name="Fetter-Pruneda I."/>
            <person name="McKenzie S.K."/>
            <person name="Li C."/>
            <person name="Hu H."/>
            <person name="Zhang G."/>
            <person name="Kronauer D.J."/>
        </authorList>
    </citation>
    <scope>NUCLEOTIDE SEQUENCE [LARGE SCALE GENOMIC DNA]</scope>
</reference>
<evidence type="ECO:0000313" key="4">
    <source>
        <dbReference type="EMBL" id="EZA62036.1"/>
    </source>
</evidence>
<dbReference type="PROSITE" id="PS51257">
    <property type="entry name" value="PROKAR_LIPOPROTEIN"/>
    <property type="match status" value="1"/>
</dbReference>
<keyword evidence="6" id="KW-1185">Reference proteome</keyword>
<feature type="region of interest" description="Disordered" evidence="1">
    <location>
        <begin position="602"/>
        <end position="642"/>
    </location>
</feature>
<proteinExistence type="predicted"/>
<feature type="signal peptide" evidence="3">
    <location>
        <begin position="1"/>
        <end position="19"/>
    </location>
</feature>
<feature type="compositionally biased region" description="Polar residues" evidence="1">
    <location>
        <begin position="386"/>
        <end position="406"/>
    </location>
</feature>
<organism evidence="4 6">
    <name type="scientific">Ooceraea biroi</name>
    <name type="common">Clonal raider ant</name>
    <name type="synonym">Cerapachys biroi</name>
    <dbReference type="NCBI Taxonomy" id="2015173"/>
    <lineage>
        <taxon>Eukaryota</taxon>
        <taxon>Metazoa</taxon>
        <taxon>Ecdysozoa</taxon>
        <taxon>Arthropoda</taxon>
        <taxon>Hexapoda</taxon>
        <taxon>Insecta</taxon>
        <taxon>Pterygota</taxon>
        <taxon>Neoptera</taxon>
        <taxon>Endopterygota</taxon>
        <taxon>Hymenoptera</taxon>
        <taxon>Apocrita</taxon>
        <taxon>Aculeata</taxon>
        <taxon>Formicoidea</taxon>
        <taxon>Formicidae</taxon>
        <taxon>Dorylinae</taxon>
        <taxon>Ooceraea</taxon>
    </lineage>
</organism>
<evidence type="ECO:0000256" key="2">
    <source>
        <dbReference type="SAM" id="Phobius"/>
    </source>
</evidence>